<keyword evidence="4" id="KW-1185">Reference proteome</keyword>
<feature type="transmembrane region" description="Helical" evidence="1">
    <location>
        <begin position="12"/>
        <end position="39"/>
    </location>
</feature>
<dbReference type="Proteomes" id="UP000334990">
    <property type="component" value="Unassembled WGS sequence"/>
</dbReference>
<dbReference type="RefSeq" id="WP_155336156.1">
    <property type="nucleotide sequence ID" value="NZ_BAAABN010000020.1"/>
</dbReference>
<accession>A0A5M3VSN6</accession>
<dbReference type="GO" id="GO:0003841">
    <property type="term" value="F:1-acylglycerol-3-phosphate O-acyltransferase activity"/>
    <property type="evidence" value="ECO:0007669"/>
    <property type="project" value="TreeGrafter"/>
</dbReference>
<proteinExistence type="predicted"/>
<dbReference type="AlphaFoldDB" id="A0A5M3VSN6"/>
<gene>
    <name evidence="3" type="ORF">Acor_18500</name>
</gene>
<keyword evidence="1" id="KW-1133">Transmembrane helix</keyword>
<comment type="caution">
    <text evidence="3">The sequence shown here is derived from an EMBL/GenBank/DDBJ whole genome shotgun (WGS) entry which is preliminary data.</text>
</comment>
<reference evidence="3 4" key="1">
    <citation type="submission" date="2019-10" db="EMBL/GenBank/DDBJ databases">
        <title>Whole genome shotgun sequence of Acrocarpospora corrugata NBRC 13972.</title>
        <authorList>
            <person name="Ichikawa N."/>
            <person name="Kimura A."/>
            <person name="Kitahashi Y."/>
            <person name="Komaki H."/>
            <person name="Oguchi A."/>
        </authorList>
    </citation>
    <scope>NUCLEOTIDE SEQUENCE [LARGE SCALE GENOMIC DNA]</scope>
    <source>
        <strain evidence="3 4">NBRC 13972</strain>
    </source>
</reference>
<keyword evidence="1" id="KW-0812">Transmembrane</keyword>
<dbReference type="EMBL" id="BLAD01000041">
    <property type="protein sequence ID" value="GER99786.1"/>
    <property type="molecule type" value="Genomic_DNA"/>
</dbReference>
<dbReference type="OrthoDB" id="7054180at2"/>
<keyword evidence="1" id="KW-0472">Membrane</keyword>
<dbReference type="PANTHER" id="PTHR10983">
    <property type="entry name" value="1-ACYLGLYCEROL-3-PHOSPHATE ACYLTRANSFERASE-RELATED"/>
    <property type="match status" value="1"/>
</dbReference>
<protein>
    <submittedName>
        <fullName evidence="3">Acyltransferase</fullName>
    </submittedName>
</protein>
<dbReference type="SMART" id="SM00563">
    <property type="entry name" value="PlsC"/>
    <property type="match status" value="1"/>
</dbReference>
<evidence type="ECO:0000259" key="2">
    <source>
        <dbReference type="SMART" id="SM00563"/>
    </source>
</evidence>
<evidence type="ECO:0000256" key="1">
    <source>
        <dbReference type="SAM" id="Phobius"/>
    </source>
</evidence>
<feature type="transmembrane region" description="Helical" evidence="1">
    <location>
        <begin position="51"/>
        <end position="75"/>
    </location>
</feature>
<feature type="domain" description="Phospholipid/glycerol acyltransferase" evidence="2">
    <location>
        <begin position="134"/>
        <end position="280"/>
    </location>
</feature>
<dbReference type="SUPFAM" id="SSF69593">
    <property type="entry name" value="Glycerol-3-phosphate (1)-acyltransferase"/>
    <property type="match status" value="1"/>
</dbReference>
<evidence type="ECO:0000313" key="3">
    <source>
        <dbReference type="EMBL" id="GER99786.1"/>
    </source>
</evidence>
<sequence length="345" mass="39081">MVPPRIIRRLIFAPLVIALTLAVIVTLPIWLLVAFLASLRLPPPQRRGMRLLAFAVIWLALESAALIACLGLWIASGFGGRIHVEANQERHYSLIRWFLSRVYAAAVRIFRLSVDIDEPEFTPEEASRRLTRPVIVLSRHAGPGDSFLLVYHLLARYHRRPRIVMKAALQFDPSLDVVINRLPNAFVPRKVAESGIITEIERLAAGMNAVDALVIFPEGGNFTPLRRRRAIGRLREKGLREEAARAESLDHLLPPRPNGAIAAIESCPAADVIFVAHTGLDDLITIGDVWRKLPARARIRAKWWRFPADQVPRTRESQITWLFDQWTQIDNWITENRPSQLTVTE</sequence>
<keyword evidence="3" id="KW-0808">Transferase</keyword>
<dbReference type="InterPro" id="IPR002123">
    <property type="entry name" value="Plipid/glycerol_acylTrfase"/>
</dbReference>
<organism evidence="3 4">
    <name type="scientific">Acrocarpospora corrugata</name>
    <dbReference type="NCBI Taxonomy" id="35763"/>
    <lineage>
        <taxon>Bacteria</taxon>
        <taxon>Bacillati</taxon>
        <taxon>Actinomycetota</taxon>
        <taxon>Actinomycetes</taxon>
        <taxon>Streptosporangiales</taxon>
        <taxon>Streptosporangiaceae</taxon>
        <taxon>Acrocarpospora</taxon>
    </lineage>
</organism>
<dbReference type="GO" id="GO:0012505">
    <property type="term" value="C:endomembrane system"/>
    <property type="evidence" value="ECO:0007669"/>
    <property type="project" value="TreeGrafter"/>
</dbReference>
<dbReference type="Pfam" id="PF01553">
    <property type="entry name" value="Acyltransferase"/>
    <property type="match status" value="1"/>
</dbReference>
<name>A0A5M3VSN6_9ACTN</name>
<dbReference type="PANTHER" id="PTHR10983:SF24">
    <property type="entry name" value="1-ACYLGLYCEROL-3-PHOSPHATE O-ACYLTRANSFERASE 3, ISOFORM E-RELATED"/>
    <property type="match status" value="1"/>
</dbReference>
<keyword evidence="3" id="KW-0012">Acyltransferase</keyword>
<evidence type="ECO:0000313" key="4">
    <source>
        <dbReference type="Proteomes" id="UP000334990"/>
    </source>
</evidence>